<feature type="transmembrane region" description="Helical" evidence="8">
    <location>
        <begin position="268"/>
        <end position="293"/>
    </location>
</feature>
<accession>A0A7H9BAP7</accession>
<evidence type="ECO:0000256" key="4">
    <source>
        <dbReference type="ARBA" id="ARBA00022692"/>
    </source>
</evidence>
<evidence type="ECO:0000256" key="3">
    <source>
        <dbReference type="ARBA" id="ARBA00022448"/>
    </source>
</evidence>
<dbReference type="GO" id="GO:0005774">
    <property type="term" value="C:vacuolar membrane"/>
    <property type="evidence" value="ECO:0007669"/>
    <property type="project" value="TreeGrafter"/>
</dbReference>
<dbReference type="KEGG" id="zmk:HG535_0H04360"/>
<feature type="transmembrane region" description="Helical" evidence="8">
    <location>
        <begin position="152"/>
        <end position="172"/>
    </location>
</feature>
<evidence type="ECO:0000256" key="8">
    <source>
        <dbReference type="SAM" id="Phobius"/>
    </source>
</evidence>
<feature type="transmembrane region" description="Helical" evidence="8">
    <location>
        <begin position="543"/>
        <end position="566"/>
    </location>
</feature>
<evidence type="ECO:0000256" key="7">
    <source>
        <dbReference type="ARBA" id="ARBA00023136"/>
    </source>
</evidence>
<dbReference type="EMBL" id="CP058611">
    <property type="protein sequence ID" value="QLG75109.1"/>
    <property type="molecule type" value="Genomic_DNA"/>
</dbReference>
<dbReference type="GO" id="GO:0005886">
    <property type="term" value="C:plasma membrane"/>
    <property type="evidence" value="ECO:0007669"/>
    <property type="project" value="TreeGrafter"/>
</dbReference>
<evidence type="ECO:0000256" key="6">
    <source>
        <dbReference type="ARBA" id="ARBA00023065"/>
    </source>
</evidence>
<dbReference type="GeneID" id="59238912"/>
<evidence type="ECO:0000256" key="1">
    <source>
        <dbReference type="ARBA" id="ARBA00004127"/>
    </source>
</evidence>
<proteinExistence type="inferred from homology"/>
<organism evidence="9 10">
    <name type="scientific">Zygotorulaspora mrakii</name>
    <name type="common">Zygosaccharomyces mrakii</name>
    <dbReference type="NCBI Taxonomy" id="42260"/>
    <lineage>
        <taxon>Eukaryota</taxon>
        <taxon>Fungi</taxon>
        <taxon>Dikarya</taxon>
        <taxon>Ascomycota</taxon>
        <taxon>Saccharomycotina</taxon>
        <taxon>Saccharomycetes</taxon>
        <taxon>Saccharomycetales</taxon>
        <taxon>Saccharomycetaceae</taxon>
        <taxon>Zygotorulaspora</taxon>
    </lineage>
</organism>
<feature type="transmembrane region" description="Helical" evidence="8">
    <location>
        <begin position="381"/>
        <end position="402"/>
    </location>
</feature>
<dbReference type="Proteomes" id="UP000509704">
    <property type="component" value="Chromosome 8"/>
</dbReference>
<comment type="subcellular location">
    <subcellularLocation>
        <location evidence="1">Endomembrane system</location>
        <topology evidence="1">Multi-pass membrane protein</topology>
    </subcellularLocation>
</comment>
<feature type="transmembrane region" description="Helical" evidence="8">
    <location>
        <begin position="127"/>
        <end position="146"/>
    </location>
</feature>
<feature type="transmembrane region" description="Helical" evidence="8">
    <location>
        <begin position="409"/>
        <end position="426"/>
    </location>
</feature>
<feature type="transmembrane region" description="Helical" evidence="8">
    <location>
        <begin position="184"/>
        <end position="205"/>
    </location>
</feature>
<dbReference type="OrthoDB" id="2241241at2759"/>
<feature type="transmembrane region" description="Helical" evidence="8">
    <location>
        <begin position="475"/>
        <end position="495"/>
    </location>
</feature>
<keyword evidence="6" id="KW-0406">Ion transport</keyword>
<dbReference type="SUPFAM" id="SSF103473">
    <property type="entry name" value="MFS general substrate transporter"/>
    <property type="match status" value="1"/>
</dbReference>
<keyword evidence="3" id="KW-0813">Transport</keyword>
<dbReference type="InterPro" id="IPR036259">
    <property type="entry name" value="MFS_trans_sf"/>
</dbReference>
<keyword evidence="5 8" id="KW-1133">Transmembrane helix</keyword>
<protein>
    <recommendedName>
        <fullName evidence="11">Major facilitator superfamily (MFS) profile domain-containing protein</fullName>
    </recommendedName>
</protein>
<dbReference type="PANTHER" id="PTHR23501">
    <property type="entry name" value="MAJOR FACILITATOR SUPERFAMILY"/>
    <property type="match status" value="1"/>
</dbReference>
<feature type="transmembrane region" description="Helical" evidence="8">
    <location>
        <begin position="217"/>
        <end position="238"/>
    </location>
</feature>
<sequence length="596" mass="66199">MLEEKAFTIYQQVHGKADSCLDAQESDVTQESENFKKVEFIRIKELELIYANFDCVWFKCALLSTTFLCGMGLNLDWATRSVYTGYATGSFSQHSLLSAVQVVNQVVASISQIIFARLSDHYGRLNVLLLCICFHFMGTIIESQAYGTGTYAAGSIFWYAGFSGITIQFILLMSDFSSLKWRLIFQYTPSLPYVIIPWIVGSIVKAANPMTRWSWDIAMWSFIFPLSSLPLVCLLFYVRWKTSNTQEWKALTRGSGVKKGLLQRINHTFWYIDTIGLILITASLACILVPLTLAGGTSQKWRDGWIIAVLVVGGTLLPTFFVWEARWAINPILSVKQAKDRGIWAPFCSSIFSSMIYLLAIDFLYPVLFVAMNQSSTYSSMILLMPNFTGVLLSPLVAYGLAKIRRTKPFAIVGTMVYTVSAGLFYKYRGGAGASGGVIAACLVLGAGSNLLNFTLIVSIHALSSHDQMATLTAIYLSLASVGSAIGAAISGSLWTQKMYQRILEGMKDPQLALAAFSDPYAFIESYSWGSAERTALVEAYKYIQRMIMTVALALTVPFFFSVFFCKDRYLTSNLSGDEMLSDDEIAKKSDDPILD</sequence>
<keyword evidence="7 8" id="KW-0472">Membrane</keyword>
<dbReference type="RefSeq" id="XP_037146834.1">
    <property type="nucleotide sequence ID" value="XM_037290939.1"/>
</dbReference>
<dbReference type="FunFam" id="1.20.1250.20:FF:000197">
    <property type="entry name" value="Siderophore iron transporter 1"/>
    <property type="match status" value="1"/>
</dbReference>
<comment type="similarity">
    <text evidence="2">Belongs to the major facilitator superfamily.</text>
</comment>
<feature type="transmembrane region" description="Helical" evidence="8">
    <location>
        <begin position="305"/>
        <end position="323"/>
    </location>
</feature>
<dbReference type="AlphaFoldDB" id="A0A7H9BAP7"/>
<evidence type="ECO:0000256" key="2">
    <source>
        <dbReference type="ARBA" id="ARBA00008335"/>
    </source>
</evidence>
<dbReference type="GO" id="GO:0005768">
    <property type="term" value="C:endosome"/>
    <property type="evidence" value="ECO:0007669"/>
    <property type="project" value="TreeGrafter"/>
</dbReference>
<evidence type="ECO:0000313" key="10">
    <source>
        <dbReference type="Proteomes" id="UP000509704"/>
    </source>
</evidence>
<gene>
    <name evidence="9" type="ORF">HG535_0H04360</name>
</gene>
<evidence type="ECO:0000256" key="5">
    <source>
        <dbReference type="ARBA" id="ARBA00022989"/>
    </source>
</evidence>
<keyword evidence="10" id="KW-1185">Reference proteome</keyword>
<name>A0A7H9BAP7_ZYGMR</name>
<keyword evidence="4 8" id="KW-0812">Transmembrane</keyword>
<dbReference type="GO" id="GO:0015343">
    <property type="term" value="F:siderophore-iron transmembrane transporter activity"/>
    <property type="evidence" value="ECO:0007669"/>
    <property type="project" value="TreeGrafter"/>
</dbReference>
<feature type="transmembrane region" description="Helical" evidence="8">
    <location>
        <begin position="343"/>
        <end position="361"/>
    </location>
</feature>
<dbReference type="Gene3D" id="1.20.1250.20">
    <property type="entry name" value="MFS general substrate transporter like domains"/>
    <property type="match status" value="2"/>
</dbReference>
<dbReference type="PANTHER" id="PTHR23501:SF92">
    <property type="entry name" value="GLUTATHIONE EXCHANGER 1-RELATED"/>
    <property type="match status" value="1"/>
</dbReference>
<evidence type="ECO:0000313" key="9">
    <source>
        <dbReference type="EMBL" id="QLG75109.1"/>
    </source>
</evidence>
<feature type="transmembrane region" description="Helical" evidence="8">
    <location>
        <begin position="438"/>
        <end position="463"/>
    </location>
</feature>
<reference evidence="9 10" key="1">
    <citation type="submission" date="2020-07" db="EMBL/GenBank/DDBJ databases">
        <title>The yeast mating-type switching endonuclease HO is a domesticated member of an unorthodox homing genetic element family.</title>
        <authorList>
            <person name="Coughlan A.Y."/>
            <person name="Lombardi L."/>
            <person name="Braun-Galleani S."/>
            <person name="Martos A.R."/>
            <person name="Galeote V."/>
            <person name="Bigey F."/>
            <person name="Dequin S."/>
            <person name="Byrne K.P."/>
            <person name="Wolfe K.H."/>
        </authorList>
    </citation>
    <scope>NUCLEOTIDE SEQUENCE [LARGE SCALE GENOMIC DNA]</scope>
    <source>
        <strain evidence="9 10">NRRL Y-6702</strain>
    </source>
</reference>
<evidence type="ECO:0008006" key="11">
    <source>
        <dbReference type="Google" id="ProtNLM"/>
    </source>
</evidence>